<feature type="region of interest" description="Disordered" evidence="1">
    <location>
        <begin position="45"/>
        <end position="66"/>
    </location>
</feature>
<feature type="domain" description="DUF547" evidence="3">
    <location>
        <begin position="106"/>
        <end position="212"/>
    </location>
</feature>
<gene>
    <name evidence="4" type="ORF">ACFO5Q_13240</name>
</gene>
<protein>
    <submittedName>
        <fullName evidence="4">DUF547 domain-containing protein</fullName>
    </submittedName>
</protein>
<evidence type="ECO:0000256" key="1">
    <source>
        <dbReference type="SAM" id="MobiDB-lite"/>
    </source>
</evidence>
<proteinExistence type="predicted"/>
<evidence type="ECO:0000256" key="2">
    <source>
        <dbReference type="SAM" id="SignalP"/>
    </source>
</evidence>
<reference evidence="5" key="1">
    <citation type="journal article" date="2019" name="Int. J. Syst. Evol. Microbiol.">
        <title>The Global Catalogue of Microorganisms (GCM) 10K type strain sequencing project: providing services to taxonomists for standard genome sequencing and annotation.</title>
        <authorList>
            <consortium name="The Broad Institute Genomics Platform"/>
            <consortium name="The Broad Institute Genome Sequencing Center for Infectious Disease"/>
            <person name="Wu L."/>
            <person name="Ma J."/>
        </authorList>
    </citation>
    <scope>NUCLEOTIDE SEQUENCE [LARGE SCALE GENOMIC DNA]</scope>
    <source>
        <strain evidence="5">CGMCC 1.15304</strain>
    </source>
</reference>
<feature type="signal peptide" evidence="2">
    <location>
        <begin position="1"/>
        <end position="20"/>
    </location>
</feature>
<dbReference type="Pfam" id="PF04784">
    <property type="entry name" value="DUF547"/>
    <property type="match status" value="1"/>
</dbReference>
<dbReference type="EMBL" id="JBHSCR010000014">
    <property type="protein sequence ID" value="MFC4348812.1"/>
    <property type="molecule type" value="Genomic_DNA"/>
</dbReference>
<dbReference type="InterPro" id="IPR006869">
    <property type="entry name" value="DUF547"/>
</dbReference>
<evidence type="ECO:0000313" key="5">
    <source>
        <dbReference type="Proteomes" id="UP001595776"/>
    </source>
</evidence>
<evidence type="ECO:0000259" key="3">
    <source>
        <dbReference type="Pfam" id="PF04784"/>
    </source>
</evidence>
<comment type="caution">
    <text evidence="4">The sequence shown here is derived from an EMBL/GenBank/DDBJ whole genome shotgun (WGS) entry which is preliminary data.</text>
</comment>
<keyword evidence="2" id="KW-0732">Signal</keyword>
<sequence>MRPLLAILTIALLFAHPALAEEKLSISYADWDMVLKETVMDTGRSDRKPAARIKTAPASRLTKTNPNPTRLEANRVFFHALGDSNKAYVAAIVDGLSRVPDDVPLTEFSPDEQLAYWLNLHNATAFTQIAQVYPQSNLKGFHKENWTRKILTVAGKRMSLKDIETYVVNHWQDPRVLYGFYQGTIGGPNLRREAYTAQNVWANLEDNAREFVNSLRGIQLWDEGARVSTLYANYASLFPDFDRNLKAHLMRYTDVRMTSLIANLSTFEPDISDWYIADLYNGHLGLTTSANTNPARIVLATASNPNASPQDIAAIIRKTSSSGKYPRHVQEFLTELVERKRHLREAEVGIEELDPGEIADQ</sequence>
<evidence type="ECO:0000313" key="4">
    <source>
        <dbReference type="EMBL" id="MFC4348812.1"/>
    </source>
</evidence>
<dbReference type="Proteomes" id="UP001595776">
    <property type="component" value="Unassembled WGS sequence"/>
</dbReference>
<feature type="chain" id="PRO_5047264156" evidence="2">
    <location>
        <begin position="21"/>
        <end position="361"/>
    </location>
</feature>
<organism evidence="4 5">
    <name type="scientific">Kordiimonas lipolytica</name>
    <dbReference type="NCBI Taxonomy" id="1662421"/>
    <lineage>
        <taxon>Bacteria</taxon>
        <taxon>Pseudomonadati</taxon>
        <taxon>Pseudomonadota</taxon>
        <taxon>Alphaproteobacteria</taxon>
        <taxon>Kordiimonadales</taxon>
        <taxon>Kordiimonadaceae</taxon>
        <taxon>Kordiimonas</taxon>
    </lineage>
</organism>
<dbReference type="RefSeq" id="WP_068143385.1">
    <property type="nucleotide sequence ID" value="NZ_JBHSCR010000014.1"/>
</dbReference>
<keyword evidence="5" id="KW-1185">Reference proteome</keyword>
<accession>A0ABV8UC84</accession>
<name>A0ABV8UC84_9PROT</name>